<dbReference type="PANTHER" id="PTHR30511:SF0">
    <property type="entry name" value="ALANINE RACEMASE, CATABOLIC-RELATED"/>
    <property type="match status" value="1"/>
</dbReference>
<dbReference type="Proteomes" id="UP000602260">
    <property type="component" value="Unassembled WGS sequence"/>
</dbReference>
<comment type="catalytic activity">
    <reaction evidence="4">
        <text>L-alanine = D-alanine</text>
        <dbReference type="Rhea" id="RHEA:20249"/>
        <dbReference type="ChEBI" id="CHEBI:57416"/>
        <dbReference type="ChEBI" id="CHEBI:57972"/>
        <dbReference type="EC" id="5.1.1.1"/>
    </reaction>
</comment>
<comment type="cofactor">
    <cofactor evidence="1 4 5">
        <name>pyridoxal 5'-phosphate</name>
        <dbReference type="ChEBI" id="CHEBI:597326"/>
    </cofactor>
</comment>
<evidence type="ECO:0000256" key="3">
    <source>
        <dbReference type="ARBA" id="ARBA00023235"/>
    </source>
</evidence>
<comment type="pathway">
    <text evidence="4">Amino-acid biosynthesis; D-alanine biosynthesis; D-alanine from L-alanine: step 1/1.</text>
</comment>
<dbReference type="PROSITE" id="PS00395">
    <property type="entry name" value="ALANINE_RACEMASE"/>
    <property type="match status" value="1"/>
</dbReference>
<dbReference type="GO" id="GO:0030632">
    <property type="term" value="P:D-alanine biosynthetic process"/>
    <property type="evidence" value="ECO:0007669"/>
    <property type="project" value="UniProtKB-UniRule"/>
</dbReference>
<protein>
    <recommendedName>
        <fullName evidence="4">Alanine racemase</fullName>
        <ecNumber evidence="4">5.1.1.1</ecNumber>
    </recommendedName>
</protein>
<feature type="active site" description="Proton acceptor; specific for L-alanine" evidence="4">
    <location>
        <position position="274"/>
    </location>
</feature>
<dbReference type="NCBIfam" id="TIGR00492">
    <property type="entry name" value="alr"/>
    <property type="match status" value="1"/>
</dbReference>
<dbReference type="CDD" id="cd00430">
    <property type="entry name" value="PLPDE_III_AR"/>
    <property type="match status" value="1"/>
</dbReference>
<dbReference type="Gene3D" id="2.40.37.10">
    <property type="entry name" value="Lyase, Ornithine Decarboxylase, Chain A, domain 1"/>
    <property type="match status" value="1"/>
</dbReference>
<evidence type="ECO:0000313" key="9">
    <source>
        <dbReference type="Proteomes" id="UP000602260"/>
    </source>
</evidence>
<evidence type="ECO:0000256" key="1">
    <source>
        <dbReference type="ARBA" id="ARBA00001933"/>
    </source>
</evidence>
<dbReference type="GO" id="GO:0009252">
    <property type="term" value="P:peptidoglycan biosynthetic process"/>
    <property type="evidence" value="ECO:0007669"/>
    <property type="project" value="TreeGrafter"/>
</dbReference>
<dbReference type="PANTHER" id="PTHR30511">
    <property type="entry name" value="ALANINE RACEMASE"/>
    <property type="match status" value="1"/>
</dbReference>
<feature type="binding site" evidence="4 6">
    <location>
        <position position="322"/>
    </location>
    <ligand>
        <name>substrate</name>
    </ligand>
</feature>
<keyword evidence="2 4" id="KW-0663">Pyridoxal phosphate</keyword>
<reference evidence="8" key="1">
    <citation type="submission" date="2020-08" db="EMBL/GenBank/DDBJ databases">
        <title>Genome public.</title>
        <authorList>
            <person name="Liu C."/>
            <person name="Sun Q."/>
        </authorList>
    </citation>
    <scope>NUCLEOTIDE SEQUENCE</scope>
    <source>
        <strain evidence="8">BX5</strain>
    </source>
</reference>
<sequence length="381" mass="41133">MEDFTKMRTWAQVDLNALAHNYHALRALTPAGCKFLGLVKANAYGHGAVPVAKKLETLGCDMLAVACLAEAAQLRNAGITLPILCLGYTPAEQMDLLLKYRVTQTVGDLETGRALSQAAQRAGGVLDIHVKLDTGMGRIGFLWQLDGDNTAVADHISALCALPGLRAGGMFTHFSDADGSEAYTEEQLHRFQDARTTLAQRGVTFPLYHCGASAATLRYACTHMDMVRPGIALYGYSPAPDMPLPHGLELRPVMTVKSRVYVVRELPAGSCVSYGRTATLARDSRLAVVPIGYGDGFPRLLSNHMELIVHGVPCPIVGRICMDMCMIDVTDVPDVKTGDEVLVYGPGQTERAAQAIGTIVYELLCDLTDRVPRVYVDGPET</sequence>
<dbReference type="InterPro" id="IPR011079">
    <property type="entry name" value="Ala_racemase_C"/>
</dbReference>
<dbReference type="SMART" id="SM01005">
    <property type="entry name" value="Ala_racemase_C"/>
    <property type="match status" value="1"/>
</dbReference>
<dbReference type="Pfam" id="PF01168">
    <property type="entry name" value="Ala_racemase_N"/>
    <property type="match status" value="1"/>
</dbReference>
<dbReference type="InterPro" id="IPR029066">
    <property type="entry name" value="PLP-binding_barrel"/>
</dbReference>
<dbReference type="Pfam" id="PF00842">
    <property type="entry name" value="Ala_racemase_C"/>
    <property type="match status" value="1"/>
</dbReference>
<gene>
    <name evidence="8" type="primary">alr</name>
    <name evidence="8" type="ORF">H8S55_01115</name>
</gene>
<feature type="binding site" evidence="4 6">
    <location>
        <position position="138"/>
    </location>
    <ligand>
        <name>substrate</name>
    </ligand>
</feature>
<dbReference type="SUPFAM" id="SSF51419">
    <property type="entry name" value="PLP-binding barrel"/>
    <property type="match status" value="1"/>
</dbReference>
<dbReference type="EMBL" id="JACOPN010000001">
    <property type="protein sequence ID" value="MBC5715938.1"/>
    <property type="molecule type" value="Genomic_DNA"/>
</dbReference>
<feature type="modified residue" description="N6-(pyridoxal phosphate)lysine" evidence="4 5">
    <location>
        <position position="40"/>
    </location>
</feature>
<dbReference type="InterPro" id="IPR001608">
    <property type="entry name" value="Ala_racemase_N"/>
</dbReference>
<evidence type="ECO:0000259" key="7">
    <source>
        <dbReference type="SMART" id="SM01005"/>
    </source>
</evidence>
<feature type="domain" description="Alanine racemase C-terminal" evidence="7">
    <location>
        <begin position="253"/>
        <end position="376"/>
    </location>
</feature>
<dbReference type="GO" id="GO:0008784">
    <property type="term" value="F:alanine racemase activity"/>
    <property type="evidence" value="ECO:0007669"/>
    <property type="project" value="UniProtKB-UniRule"/>
</dbReference>
<dbReference type="HAMAP" id="MF_01201">
    <property type="entry name" value="Ala_racemase"/>
    <property type="match status" value="1"/>
</dbReference>
<dbReference type="SUPFAM" id="SSF50621">
    <property type="entry name" value="Alanine racemase C-terminal domain-like"/>
    <property type="match status" value="1"/>
</dbReference>
<evidence type="ECO:0000256" key="4">
    <source>
        <dbReference type="HAMAP-Rule" id="MF_01201"/>
    </source>
</evidence>
<keyword evidence="3 4" id="KW-0413">Isomerase</keyword>
<evidence type="ECO:0000256" key="6">
    <source>
        <dbReference type="PIRSR" id="PIRSR600821-52"/>
    </source>
</evidence>
<dbReference type="Gene3D" id="3.20.20.10">
    <property type="entry name" value="Alanine racemase"/>
    <property type="match status" value="1"/>
</dbReference>
<dbReference type="GO" id="GO:0030170">
    <property type="term" value="F:pyridoxal phosphate binding"/>
    <property type="evidence" value="ECO:0007669"/>
    <property type="project" value="UniProtKB-UniRule"/>
</dbReference>
<dbReference type="FunFam" id="3.20.20.10:FF:000002">
    <property type="entry name" value="Alanine racemase"/>
    <property type="match status" value="1"/>
</dbReference>
<dbReference type="UniPathway" id="UPA00042">
    <property type="reaction ID" value="UER00497"/>
</dbReference>
<dbReference type="PRINTS" id="PR00992">
    <property type="entry name" value="ALARACEMASE"/>
</dbReference>
<dbReference type="InterPro" id="IPR009006">
    <property type="entry name" value="Ala_racemase/Decarboxylase_C"/>
</dbReference>
<dbReference type="EC" id="5.1.1.1" evidence="4"/>
<organism evidence="8 9">
    <name type="scientific">Flintibacter faecis</name>
    <dbReference type="NCBI Taxonomy" id="2763047"/>
    <lineage>
        <taxon>Bacteria</taxon>
        <taxon>Bacillati</taxon>
        <taxon>Bacillota</taxon>
        <taxon>Clostridia</taxon>
        <taxon>Eubacteriales</taxon>
        <taxon>Flintibacter</taxon>
    </lineage>
</organism>
<dbReference type="RefSeq" id="WP_186877448.1">
    <property type="nucleotide sequence ID" value="NZ_JACOPN010000001.1"/>
</dbReference>
<dbReference type="InterPro" id="IPR000821">
    <property type="entry name" value="Ala_racemase"/>
</dbReference>
<proteinExistence type="inferred from homology"/>
<feature type="active site" description="Proton acceptor; specific for D-alanine" evidence="4">
    <location>
        <position position="40"/>
    </location>
</feature>
<comment type="caution">
    <text evidence="8">The sequence shown here is derived from an EMBL/GenBank/DDBJ whole genome shotgun (WGS) entry which is preliminary data.</text>
</comment>
<dbReference type="InterPro" id="IPR020622">
    <property type="entry name" value="Ala_racemase_pyridoxalP-BS"/>
</dbReference>
<comment type="similarity">
    <text evidence="4">Belongs to the alanine racemase family.</text>
</comment>
<comment type="function">
    <text evidence="4">Catalyzes the interconversion of L-alanine and D-alanine. May also act on other amino acids.</text>
</comment>
<evidence type="ECO:0000313" key="8">
    <source>
        <dbReference type="EMBL" id="MBC5715938.1"/>
    </source>
</evidence>
<name>A0A8J6M2X0_9FIRM</name>
<dbReference type="AlphaFoldDB" id="A0A8J6M2X0"/>
<evidence type="ECO:0000256" key="5">
    <source>
        <dbReference type="PIRSR" id="PIRSR600821-50"/>
    </source>
</evidence>
<accession>A0A8J6M2X0</accession>
<evidence type="ECO:0000256" key="2">
    <source>
        <dbReference type="ARBA" id="ARBA00022898"/>
    </source>
</evidence>
<dbReference type="GO" id="GO:0005829">
    <property type="term" value="C:cytosol"/>
    <property type="evidence" value="ECO:0007669"/>
    <property type="project" value="TreeGrafter"/>
</dbReference>
<keyword evidence="9" id="KW-1185">Reference proteome</keyword>